<dbReference type="Gene3D" id="1.20.1270.60">
    <property type="entry name" value="Arfaptin homology (AH) domain/BAR domain"/>
    <property type="match status" value="1"/>
</dbReference>
<accession>G3HJH4</accession>
<feature type="region of interest" description="Disordered" evidence="1">
    <location>
        <begin position="332"/>
        <end position="355"/>
    </location>
</feature>
<dbReference type="SUPFAM" id="SSF103657">
    <property type="entry name" value="BAR/IMD domain-like"/>
    <property type="match status" value="1"/>
</dbReference>
<reference evidence="6" key="3">
    <citation type="journal article" date="2013" name="Nat. Biotechnol.">
        <title>Chinese hamster genome sequenced from sorted chromosomes.</title>
        <authorList>
            <person name="Brinkrolf K."/>
            <person name="Rupp O."/>
            <person name="Laux H."/>
            <person name="Kollin F."/>
            <person name="Ernst W."/>
            <person name="Linke B."/>
            <person name="Kofler R."/>
            <person name="Romand S."/>
            <person name="Hesse F."/>
            <person name="Budach W.E."/>
            <person name="Galosy S."/>
            <person name="Muller D."/>
            <person name="Noll T."/>
            <person name="Wienberg J."/>
            <person name="Jostock T."/>
            <person name="Leonard M."/>
            <person name="Grillari J."/>
            <person name="Tauch A."/>
            <person name="Goesmann A."/>
            <person name="Helk B."/>
            <person name="Mott J.E."/>
            <person name="Puhler A."/>
            <person name="Borth N."/>
        </authorList>
    </citation>
    <scope>NUCLEOTIDE SEQUENCE [LARGE SCALE GENOMIC DNA]</scope>
    <source>
        <strain evidence="6">17A/GY</strain>
    </source>
</reference>
<dbReference type="AlphaFoldDB" id="G3HJH4"/>
<reference evidence="3" key="2">
    <citation type="submission" date="2011-08" db="EMBL/GenBank/DDBJ databases">
        <title>The genomic sequence of the Chinese hamster ovary CHO-K1 cell line.</title>
        <authorList>
            <person name="Xu X."/>
            <person name="Nagarajan H."/>
            <person name="Lewis N.E."/>
            <person name="Pan S."/>
            <person name="Cai Z."/>
            <person name="Liu X."/>
            <person name="Chen W."/>
            <person name="Xie M."/>
            <person name="Wang W."/>
            <person name="Hammond S."/>
            <person name="Andersen M.R."/>
            <person name="Neff N."/>
            <person name="Passarelli B."/>
            <person name="Koh W."/>
            <person name="Fan C.H."/>
            <person name="Wang J."/>
            <person name="Gui Y."/>
            <person name="Lee K.H."/>
            <person name="Betenbaugh M.J."/>
            <person name="Quake S.R."/>
            <person name="Famili I."/>
            <person name="Palsson B.O."/>
            <person name="Wang J."/>
        </authorList>
    </citation>
    <scope>NUCLEOTIDE SEQUENCE</scope>
</reference>
<dbReference type="PANTHER" id="PTHR10164:SF3">
    <property type="entry name" value="ISLET CELL AUTOANTIGEN 1"/>
    <property type="match status" value="1"/>
</dbReference>
<dbReference type="InterPro" id="IPR024114">
    <property type="entry name" value="Islet_autoAg_Ica1/Ica1-like"/>
</dbReference>
<dbReference type="GO" id="GO:0051049">
    <property type="term" value="P:regulation of transport"/>
    <property type="evidence" value="ECO:0007669"/>
    <property type="project" value="TreeGrafter"/>
</dbReference>
<dbReference type="GO" id="GO:0019904">
    <property type="term" value="F:protein domain specific binding"/>
    <property type="evidence" value="ECO:0007669"/>
    <property type="project" value="InterPro"/>
</dbReference>
<feature type="domain" description="AH" evidence="2">
    <location>
        <begin position="133"/>
        <end position="239"/>
    </location>
</feature>
<name>G3HJH4_CRIGR</name>
<feature type="region of interest" description="Disordered" evidence="1">
    <location>
        <begin position="283"/>
        <end position="304"/>
    </location>
</feature>
<evidence type="ECO:0000313" key="5">
    <source>
        <dbReference type="Proteomes" id="UP000001075"/>
    </source>
</evidence>
<protein>
    <submittedName>
        <fullName evidence="3 4">Islet cell autoantigen 1</fullName>
    </submittedName>
</protein>
<organism evidence="3 5">
    <name type="scientific">Cricetulus griseus</name>
    <name type="common">Chinese hamster</name>
    <name type="synonym">Cricetulus barabensis griseus</name>
    <dbReference type="NCBI Taxonomy" id="10029"/>
    <lineage>
        <taxon>Eukaryota</taxon>
        <taxon>Metazoa</taxon>
        <taxon>Chordata</taxon>
        <taxon>Craniata</taxon>
        <taxon>Vertebrata</taxon>
        <taxon>Euteleostomi</taxon>
        <taxon>Mammalia</taxon>
        <taxon>Eutheria</taxon>
        <taxon>Euarchontoglires</taxon>
        <taxon>Glires</taxon>
        <taxon>Rodentia</taxon>
        <taxon>Myomorpha</taxon>
        <taxon>Muroidea</taxon>
        <taxon>Cricetidae</taxon>
        <taxon>Cricetinae</taxon>
        <taxon>Cricetulus</taxon>
    </lineage>
</organism>
<sequence length="536" mass="59639">MAMVLDSSKEESRHYDRCPVQVEGHGFQSTGAEMLPVITLESFLPLAVPRGQESRLIPCFGVVLLPLSSSITVKHDRFAQDKSVVNKMQQKYWETKQAFIKATGKKEDEHVVASDADLDAKLELLSLFSPSVLSQEENELGKFLRSQGFQDKTRAGKMMQATGKALCFSSQQRLALRNPLCRFHQEVETFRHRAISDTWLTVNRMEQCRTEYRGALLWMKDVSQELDPDLYKQMEKFRKTTLLHFWEKTSHTMAAIHESFKGYQPYEFTTLKSLQDPMKKLVEKEGKKSPPKKENPEAVAQEPKQLISLEDENQHKESSTCKEVLNSNASVARSCTSKHSPPHTARPSWNEARSQQEKQMGATAPISNCSKVAEDGKSILPSVDKSSATDACSGPIGELLDMKPKEACLGPIAGTPEPEGGDKDDLLLLNEIFSASCLDEGEFSREWAAVFGDDRLKEPAPVGAQGEPDPKPQLGSGFLPSQLLDQNMKDLQASLQEPAKAASDLTAWFSLFADLDPLSNPDAVGKTDKEHELLNA</sequence>
<dbReference type="InterPro" id="IPR027267">
    <property type="entry name" value="AH/BAR_dom_sf"/>
</dbReference>
<dbReference type="SMART" id="SM01237">
    <property type="entry name" value="ICA69"/>
    <property type="match status" value="1"/>
</dbReference>
<reference evidence="5" key="1">
    <citation type="journal article" date="2011" name="Nat. Biotechnol.">
        <title>The genomic sequence of the Chinese hamster ovary (CHO)-K1 cell line.</title>
        <authorList>
            <person name="Xu X."/>
            <person name="Nagarajan H."/>
            <person name="Lewis N.E."/>
            <person name="Pan S."/>
            <person name="Cai Z."/>
            <person name="Liu X."/>
            <person name="Chen W."/>
            <person name="Xie M."/>
            <person name="Wang W."/>
            <person name="Hammond S."/>
            <person name="Andersen M.R."/>
            <person name="Neff N."/>
            <person name="Passarelli B."/>
            <person name="Koh W."/>
            <person name="Fan H.C."/>
            <person name="Wang J."/>
            <person name="Gui Y."/>
            <person name="Lee K.H."/>
            <person name="Betenbaugh M.J."/>
            <person name="Quake S.R."/>
            <person name="Famili I."/>
            <person name="Palsson B.O."/>
            <person name="Wang J."/>
        </authorList>
    </citation>
    <scope>NUCLEOTIDE SEQUENCE [LARGE SCALE GENOMIC DNA]</scope>
    <source>
        <strain evidence="5">CHO K1 cell line</strain>
    </source>
</reference>
<feature type="region of interest" description="Disordered" evidence="1">
    <location>
        <begin position="457"/>
        <end position="480"/>
    </location>
</feature>
<dbReference type="Pfam" id="PF04629">
    <property type="entry name" value="ICA69"/>
    <property type="match status" value="2"/>
</dbReference>
<gene>
    <name evidence="4" type="ORF">H671_1g2314</name>
    <name evidence="3" type="ORF">I79_010819</name>
</gene>
<dbReference type="InterPro" id="IPR010504">
    <property type="entry name" value="AH_dom"/>
</dbReference>
<evidence type="ECO:0000259" key="2">
    <source>
        <dbReference type="PROSITE" id="PS50870"/>
    </source>
</evidence>
<dbReference type="Proteomes" id="UP000030759">
    <property type="component" value="Unassembled WGS sequence"/>
</dbReference>
<evidence type="ECO:0000313" key="3">
    <source>
        <dbReference type="EMBL" id="EGW04068.1"/>
    </source>
</evidence>
<dbReference type="InterPro" id="IPR006723">
    <property type="entry name" value="Islet_autoAg_Ica1_C"/>
</dbReference>
<dbReference type="PROSITE" id="PS50870">
    <property type="entry name" value="AH"/>
    <property type="match status" value="1"/>
</dbReference>
<evidence type="ECO:0000256" key="1">
    <source>
        <dbReference type="SAM" id="MobiDB-lite"/>
    </source>
</evidence>
<dbReference type="PANTHER" id="PTHR10164">
    <property type="entry name" value="ISLET CELL AUTOANTIGEN 1"/>
    <property type="match status" value="1"/>
</dbReference>
<dbReference type="GO" id="GO:0005794">
    <property type="term" value="C:Golgi apparatus"/>
    <property type="evidence" value="ECO:0007669"/>
    <property type="project" value="TreeGrafter"/>
</dbReference>
<proteinExistence type="predicted"/>
<evidence type="ECO:0000313" key="4">
    <source>
        <dbReference type="EMBL" id="ERE89478.1"/>
    </source>
</evidence>
<dbReference type="EMBL" id="JH000431">
    <property type="protein sequence ID" value="EGW04068.1"/>
    <property type="molecule type" value="Genomic_DNA"/>
</dbReference>
<dbReference type="SMART" id="SM01015">
    <property type="entry name" value="Arfaptin"/>
    <property type="match status" value="1"/>
</dbReference>
<evidence type="ECO:0000313" key="6">
    <source>
        <dbReference type="Proteomes" id="UP000030759"/>
    </source>
</evidence>
<reference evidence="4" key="4">
    <citation type="submission" date="2013-03" db="EMBL/GenBank/DDBJ databases">
        <title>Chinese hamster genome sequenced from sorted chromosomes.</title>
        <authorList>
            <person name="Brinkrolf K."/>
            <person name="Rupp O."/>
            <person name="Laux H."/>
            <person name="Kollin F."/>
            <person name="Ernst W."/>
            <person name="Linke B."/>
            <person name="Kofler R."/>
            <person name="Romand S."/>
            <person name="Hesse F."/>
            <person name="Budach W.E."/>
            <person name="Galosy S."/>
            <person name="Muller D."/>
            <person name="Noll T."/>
            <person name="Wienberg J."/>
            <person name="Jostock T."/>
            <person name="Leonard M."/>
            <person name="Grillari J."/>
            <person name="Tauch A."/>
            <person name="Goesmann A."/>
            <person name="Helk B."/>
            <person name="Mott J.E."/>
            <person name="Puehler A."/>
            <person name="Borth N."/>
        </authorList>
    </citation>
    <scope>NUCLEOTIDE SEQUENCE</scope>
    <source>
        <strain evidence="4">17A/GY</strain>
    </source>
</reference>
<dbReference type="STRING" id="10029.G3HJH4"/>
<feature type="compositionally biased region" description="Basic and acidic residues" evidence="1">
    <location>
        <begin position="283"/>
        <end position="296"/>
    </location>
</feature>
<dbReference type="Proteomes" id="UP000001075">
    <property type="component" value="Unassembled WGS sequence"/>
</dbReference>
<dbReference type="Pfam" id="PF06456">
    <property type="entry name" value="Arfaptin"/>
    <property type="match status" value="2"/>
</dbReference>
<dbReference type="EMBL" id="KE664705">
    <property type="protein sequence ID" value="ERE89478.1"/>
    <property type="molecule type" value="Genomic_DNA"/>
</dbReference>